<sequence>MKSLALGCIAIFIGSYIVPEPNKIIWTYLESGRYFILAIVLLFELTAILTVYFALKTAIRQQHDPDISIENSINKYFGEGTIATLLSFEVRMWSYALLASKVQTTHFIGEHYFSYHEKDGAQSNLLGFALLIAFEMPLMHLLIHFTYSPLAANIITFLTLFSLVFFIAEYRAVSRRPISLAKNKLIIRYGLFQPLTLD</sequence>
<protein>
    <submittedName>
        <fullName evidence="2">Uncharacterized protein</fullName>
    </submittedName>
</protein>
<keyword evidence="1" id="KW-0472">Membrane</keyword>
<name>A0ABQ4PNE1_9GAMM</name>
<accession>A0ABQ4PNE1</accession>
<evidence type="ECO:0000313" key="2">
    <source>
        <dbReference type="EMBL" id="GIU49801.1"/>
    </source>
</evidence>
<evidence type="ECO:0000313" key="3">
    <source>
        <dbReference type="Proteomes" id="UP000887104"/>
    </source>
</evidence>
<proteinExistence type="predicted"/>
<keyword evidence="1" id="KW-1133">Transmembrane helix</keyword>
<keyword evidence="3" id="KW-1185">Reference proteome</keyword>
<comment type="caution">
    <text evidence="2">The sequence shown here is derived from an EMBL/GenBank/DDBJ whole genome shotgun (WGS) entry which is preliminary data.</text>
</comment>
<keyword evidence="1" id="KW-0812">Transmembrane</keyword>
<gene>
    <name evidence="2" type="ORF">TUM4438_34220</name>
</gene>
<feature type="transmembrane region" description="Helical" evidence="1">
    <location>
        <begin position="125"/>
        <end position="144"/>
    </location>
</feature>
<reference evidence="2" key="1">
    <citation type="submission" date="2021-05" db="EMBL/GenBank/DDBJ databases">
        <title>Molecular characterization for Shewanella algae harboring chromosomal blaOXA-55-like strains isolated from clinical and environment sample.</title>
        <authorList>
            <person name="Ohama Y."/>
            <person name="Aoki K."/>
            <person name="Harada S."/>
            <person name="Moriya K."/>
            <person name="Ishii Y."/>
            <person name="Tateda K."/>
        </authorList>
    </citation>
    <scope>NUCLEOTIDE SEQUENCE</scope>
    <source>
        <strain evidence="2">JCM 11563</strain>
    </source>
</reference>
<dbReference type="Proteomes" id="UP000887104">
    <property type="component" value="Unassembled WGS sequence"/>
</dbReference>
<feature type="transmembrane region" description="Helical" evidence="1">
    <location>
        <begin position="35"/>
        <end position="55"/>
    </location>
</feature>
<organism evidence="2 3">
    <name type="scientific">Shewanella sairae</name>
    <dbReference type="NCBI Taxonomy" id="190310"/>
    <lineage>
        <taxon>Bacteria</taxon>
        <taxon>Pseudomonadati</taxon>
        <taxon>Pseudomonadota</taxon>
        <taxon>Gammaproteobacteria</taxon>
        <taxon>Alteromonadales</taxon>
        <taxon>Shewanellaceae</taxon>
        <taxon>Shewanella</taxon>
    </lineage>
</organism>
<dbReference type="EMBL" id="BPEY01000074">
    <property type="protein sequence ID" value="GIU49801.1"/>
    <property type="molecule type" value="Genomic_DNA"/>
</dbReference>
<feature type="transmembrane region" description="Helical" evidence="1">
    <location>
        <begin position="150"/>
        <end position="168"/>
    </location>
</feature>
<evidence type="ECO:0000256" key="1">
    <source>
        <dbReference type="SAM" id="Phobius"/>
    </source>
</evidence>